<organism evidence="4 5">
    <name type="scientific">Drosophila madeirensis</name>
    <name type="common">Fruit fly</name>
    <dbReference type="NCBI Taxonomy" id="30013"/>
    <lineage>
        <taxon>Eukaryota</taxon>
        <taxon>Metazoa</taxon>
        <taxon>Ecdysozoa</taxon>
        <taxon>Arthropoda</taxon>
        <taxon>Hexapoda</taxon>
        <taxon>Insecta</taxon>
        <taxon>Pterygota</taxon>
        <taxon>Neoptera</taxon>
        <taxon>Endopterygota</taxon>
        <taxon>Diptera</taxon>
        <taxon>Brachycera</taxon>
        <taxon>Muscomorpha</taxon>
        <taxon>Ephydroidea</taxon>
        <taxon>Drosophilidae</taxon>
        <taxon>Drosophila</taxon>
        <taxon>Sophophora</taxon>
    </lineage>
</organism>
<proteinExistence type="inferred from homology"/>
<dbReference type="PRINTS" id="PR00705">
    <property type="entry name" value="PAPAIN"/>
</dbReference>
<dbReference type="SMART" id="SM00645">
    <property type="entry name" value="Pept_C1"/>
    <property type="match status" value="1"/>
</dbReference>
<dbReference type="FunFam" id="3.90.70.10:FF:000332">
    <property type="entry name" value="Cathepsin L1"/>
    <property type="match status" value="1"/>
</dbReference>
<keyword evidence="2" id="KW-1015">Disulfide bond</keyword>
<dbReference type="Pfam" id="PF00112">
    <property type="entry name" value="Peptidase_C1"/>
    <property type="match status" value="1"/>
</dbReference>
<dbReference type="Proteomes" id="UP001500889">
    <property type="component" value="Chromosome J"/>
</dbReference>
<dbReference type="PANTHER" id="PTHR12411">
    <property type="entry name" value="CYSTEINE PROTEASE FAMILY C1-RELATED"/>
    <property type="match status" value="1"/>
</dbReference>
<evidence type="ECO:0000256" key="1">
    <source>
        <dbReference type="ARBA" id="ARBA00008455"/>
    </source>
</evidence>
<protein>
    <submittedName>
        <fullName evidence="4">Cathepsin L1-like</fullName>
    </submittedName>
</protein>
<dbReference type="InterPro" id="IPR039417">
    <property type="entry name" value="Peptidase_C1A_papain-like"/>
</dbReference>
<dbReference type="InterPro" id="IPR038765">
    <property type="entry name" value="Papain-like_cys_pep_sf"/>
</dbReference>
<dbReference type="EMBL" id="AP029265">
    <property type="protein sequence ID" value="BFF97003.1"/>
    <property type="molecule type" value="Genomic_DNA"/>
</dbReference>
<name>A0AAU9FMH9_DROMD</name>
<evidence type="ECO:0000256" key="2">
    <source>
        <dbReference type="ARBA" id="ARBA00023157"/>
    </source>
</evidence>
<dbReference type="Gene3D" id="3.90.70.10">
    <property type="entry name" value="Cysteine proteinases"/>
    <property type="match status" value="1"/>
</dbReference>
<dbReference type="InterPro" id="IPR025660">
    <property type="entry name" value="Pept_his_AS"/>
</dbReference>
<dbReference type="GO" id="GO:0006508">
    <property type="term" value="P:proteolysis"/>
    <property type="evidence" value="ECO:0007669"/>
    <property type="project" value="InterPro"/>
</dbReference>
<comment type="similarity">
    <text evidence="1">Belongs to the peptidase C1 family.</text>
</comment>
<dbReference type="InterPro" id="IPR000668">
    <property type="entry name" value="Peptidase_C1A_C"/>
</dbReference>
<dbReference type="InterPro" id="IPR013128">
    <property type="entry name" value="Peptidase_C1A"/>
</dbReference>
<accession>A0AAU9FMH9</accession>
<feature type="domain" description="Peptidase C1A papain C-terminal" evidence="3">
    <location>
        <begin position="35"/>
        <end position="244"/>
    </location>
</feature>
<dbReference type="AlphaFoldDB" id="A0AAU9FMH9"/>
<keyword evidence="5" id="KW-1185">Reference proteome</keyword>
<evidence type="ECO:0000313" key="5">
    <source>
        <dbReference type="Proteomes" id="UP001500889"/>
    </source>
</evidence>
<dbReference type="GO" id="GO:0008234">
    <property type="term" value="F:cysteine-type peptidase activity"/>
    <property type="evidence" value="ECO:0007669"/>
    <property type="project" value="InterPro"/>
</dbReference>
<dbReference type="PROSITE" id="PS00639">
    <property type="entry name" value="THIOL_PROTEASE_HIS"/>
    <property type="match status" value="1"/>
</dbReference>
<reference evidence="4 5" key="1">
    <citation type="submission" date="2024-02" db="EMBL/GenBank/DDBJ databases">
        <title>A chromosome-level genome assembly of Drosophila madeirensis, a fruit fly species endemic to Madeira island.</title>
        <authorList>
            <person name="Tomihara K."/>
            <person name="Llopart A."/>
            <person name="Yamamoto D."/>
        </authorList>
    </citation>
    <scope>NUCLEOTIDE SEQUENCE [LARGE SCALE GENOMIC DNA]</scope>
    <source>
        <strain evidence="4 5">RF1</strain>
    </source>
</reference>
<evidence type="ECO:0000313" key="4">
    <source>
        <dbReference type="EMBL" id="BFF97003.1"/>
    </source>
</evidence>
<evidence type="ECO:0000259" key="3">
    <source>
        <dbReference type="SMART" id="SM00645"/>
    </source>
</evidence>
<gene>
    <name evidence="4" type="ORF">DMAD_05503</name>
</gene>
<sequence length="245" mass="27057">MSAKEFRERLLRGVQPSKGLGDVYFMPPDVELGALPRAVDWRSRHAVTDVKDQGNFNTWWSFAATGVIESRYAIKHGHLQSLSEQNLVDCCLGSEQGYNTWRVMGCTEQLGGIHTESSYPYQGDANVCRYRPAASAARVFNAVFLPPGNERIMAQALLRGPLAVSIDADSIQLYKGGVFHDSSCSKVNVNHGLLVVGYGTDPLSGEYWLLKNSWGSHLGENGYIRMARNNNNQCVVASEVLYPIV</sequence>
<dbReference type="SUPFAM" id="SSF54001">
    <property type="entry name" value="Cysteine proteinases"/>
    <property type="match status" value="1"/>
</dbReference>
<dbReference type="CDD" id="cd02248">
    <property type="entry name" value="Peptidase_C1A"/>
    <property type="match status" value="1"/>
</dbReference>